<dbReference type="PANTHER" id="PTHR23508:SF10">
    <property type="entry name" value="CARBOXYLIC ACID TRANSPORTER PROTEIN HOMOLOG"/>
    <property type="match status" value="1"/>
</dbReference>
<evidence type="ECO:0000313" key="8">
    <source>
        <dbReference type="EMBL" id="MFC6707049.1"/>
    </source>
</evidence>
<keyword evidence="9" id="KW-1185">Reference proteome</keyword>
<feature type="region of interest" description="Disordered" evidence="5">
    <location>
        <begin position="615"/>
        <end position="638"/>
    </location>
</feature>
<feature type="transmembrane region" description="Helical" evidence="6">
    <location>
        <begin position="277"/>
        <end position="294"/>
    </location>
</feature>
<dbReference type="EMBL" id="JBHSWH010000001">
    <property type="protein sequence ID" value="MFC6707049.1"/>
    <property type="molecule type" value="Genomic_DNA"/>
</dbReference>
<dbReference type="InterPro" id="IPR020846">
    <property type="entry name" value="MFS_dom"/>
</dbReference>
<dbReference type="CDD" id="cd17316">
    <property type="entry name" value="MFS_SV2_like"/>
    <property type="match status" value="1"/>
</dbReference>
<evidence type="ECO:0000259" key="7">
    <source>
        <dbReference type="PROSITE" id="PS50850"/>
    </source>
</evidence>
<comment type="subcellular location">
    <subcellularLocation>
        <location evidence="1">Cell membrane</location>
        <topology evidence="1">Multi-pass membrane protein</topology>
    </subcellularLocation>
</comment>
<feature type="transmembrane region" description="Helical" evidence="6">
    <location>
        <begin position="404"/>
        <end position="426"/>
    </location>
</feature>
<evidence type="ECO:0000256" key="1">
    <source>
        <dbReference type="ARBA" id="ARBA00004651"/>
    </source>
</evidence>
<accession>A0ABW2AJF0</accession>
<keyword evidence="3 6" id="KW-1133">Transmembrane helix</keyword>
<dbReference type="SUPFAM" id="SSF103473">
    <property type="entry name" value="MFS general substrate transporter"/>
    <property type="match status" value="1"/>
</dbReference>
<gene>
    <name evidence="8" type="ORF">ACFQDH_17770</name>
</gene>
<evidence type="ECO:0000256" key="2">
    <source>
        <dbReference type="ARBA" id="ARBA00022692"/>
    </source>
</evidence>
<evidence type="ECO:0000256" key="5">
    <source>
        <dbReference type="SAM" id="MobiDB-lite"/>
    </source>
</evidence>
<sequence>MSAETGTITTKVPARLDRLPWAKFHWRVVIGLGSVWILDGLEVTMVGNVAARMTEGDSGISITSAQIGMAGAIYVVGACVGALFFGQLTDRFGRKKLFMLTLGVYITATVLSAFAFAPWYFFLMRFFTGSGIGGEYSAINSAIDELIPARVRGRIDLIINGTYWAGAAGGAAVAIVLLNKGVLPADLGWRLAFGLGAILGLLVLLVRRHVPESPRWLFIHGRQDEAERIVGDIEDDVEEETGQELSEPGDSITVRQRQAIPFREIAKVAFKLYPKRAILGFSLFVGQAFLYNGITFDLGTLLGKAYKVSSDRIPIFFILYAVASFLGPVLLGRLFDTVGRKPMIAISYLGSAVAGLVLAWVVVESAGGVWGFEAMLMVTFFLASSGASAAYLTVSEIFPMETRALAIAFFYAIGTAAGGIAGPLLFGRFIDSGDTSLIALGFIIGAVVMAIGGVVELLFGVNSEGKSLESIAMPLTAEDAKDGGQGRGGAEHEQKTQDTGSSGDDADDDEKTRRDEQRRARDERIRAREERRQRRQTTGAARYRPGPGRTLWSPRMSVSDPTEPPDVLDDEIESIVRALADHGALNTSNLFEMVHGRYWGPGRFRRALREAVAEGRAERLSRGRYGPPAPSDGSRSDG</sequence>
<feature type="domain" description="Major facilitator superfamily (MFS) profile" evidence="7">
    <location>
        <begin position="28"/>
        <end position="464"/>
    </location>
</feature>
<feature type="transmembrane region" description="Helical" evidence="6">
    <location>
        <begin position="438"/>
        <end position="459"/>
    </location>
</feature>
<proteinExistence type="predicted"/>
<feature type="region of interest" description="Disordered" evidence="5">
    <location>
        <begin position="478"/>
        <end position="565"/>
    </location>
</feature>
<name>A0ABW2AJF0_9MICO</name>
<feature type="compositionally biased region" description="Basic and acidic residues" evidence="5">
    <location>
        <begin position="510"/>
        <end position="532"/>
    </location>
</feature>
<keyword evidence="4 6" id="KW-0472">Membrane</keyword>
<reference evidence="9" key="1">
    <citation type="journal article" date="2019" name="Int. J. Syst. Evol. Microbiol.">
        <title>The Global Catalogue of Microorganisms (GCM) 10K type strain sequencing project: providing services to taxonomists for standard genome sequencing and annotation.</title>
        <authorList>
            <consortium name="The Broad Institute Genomics Platform"/>
            <consortium name="The Broad Institute Genome Sequencing Center for Infectious Disease"/>
            <person name="Wu L."/>
            <person name="Ma J."/>
        </authorList>
    </citation>
    <scope>NUCLEOTIDE SEQUENCE [LARGE SCALE GENOMIC DNA]</scope>
    <source>
        <strain evidence="9">CCUG 58127</strain>
    </source>
</reference>
<feature type="transmembrane region" description="Helical" evidence="6">
    <location>
        <begin position="24"/>
        <end position="47"/>
    </location>
</feature>
<keyword evidence="2 6" id="KW-0812">Transmembrane</keyword>
<evidence type="ECO:0000256" key="6">
    <source>
        <dbReference type="SAM" id="Phobius"/>
    </source>
</evidence>
<feature type="compositionally biased region" description="Basic and acidic residues" evidence="5">
    <location>
        <begin position="478"/>
        <end position="496"/>
    </location>
</feature>
<dbReference type="Gene3D" id="1.20.1250.20">
    <property type="entry name" value="MFS general substrate transporter like domains"/>
    <property type="match status" value="1"/>
</dbReference>
<dbReference type="InterPro" id="IPR005828">
    <property type="entry name" value="MFS_sugar_transport-like"/>
</dbReference>
<dbReference type="RefSeq" id="WP_382403719.1">
    <property type="nucleotide sequence ID" value="NZ_JBHSWH010000001.1"/>
</dbReference>
<feature type="transmembrane region" description="Helical" evidence="6">
    <location>
        <begin position="187"/>
        <end position="206"/>
    </location>
</feature>
<evidence type="ECO:0000313" key="9">
    <source>
        <dbReference type="Proteomes" id="UP001596298"/>
    </source>
</evidence>
<evidence type="ECO:0000256" key="4">
    <source>
        <dbReference type="ARBA" id="ARBA00023136"/>
    </source>
</evidence>
<comment type="caution">
    <text evidence="8">The sequence shown here is derived from an EMBL/GenBank/DDBJ whole genome shotgun (WGS) entry which is preliminary data.</text>
</comment>
<dbReference type="InterPro" id="IPR036259">
    <property type="entry name" value="MFS_trans_sf"/>
</dbReference>
<evidence type="ECO:0000256" key="3">
    <source>
        <dbReference type="ARBA" id="ARBA00022989"/>
    </source>
</evidence>
<dbReference type="Proteomes" id="UP001596298">
    <property type="component" value="Unassembled WGS sequence"/>
</dbReference>
<feature type="transmembrane region" description="Helical" evidence="6">
    <location>
        <begin position="314"/>
        <end position="331"/>
    </location>
</feature>
<organism evidence="8 9">
    <name type="scientific">Flexivirga alba</name>
    <dbReference type="NCBI Taxonomy" id="702742"/>
    <lineage>
        <taxon>Bacteria</taxon>
        <taxon>Bacillati</taxon>
        <taxon>Actinomycetota</taxon>
        <taxon>Actinomycetes</taxon>
        <taxon>Micrococcales</taxon>
        <taxon>Dermacoccaceae</taxon>
        <taxon>Flexivirga</taxon>
    </lineage>
</organism>
<dbReference type="Pfam" id="PF00083">
    <property type="entry name" value="Sugar_tr"/>
    <property type="match status" value="1"/>
</dbReference>
<feature type="transmembrane region" description="Helical" evidence="6">
    <location>
        <begin position="343"/>
        <end position="363"/>
    </location>
</feature>
<protein>
    <submittedName>
        <fullName evidence="8">MFS transporter</fullName>
    </submittedName>
</protein>
<feature type="transmembrane region" description="Helical" evidence="6">
    <location>
        <begin position="369"/>
        <end position="392"/>
    </location>
</feature>
<feature type="transmembrane region" description="Helical" evidence="6">
    <location>
        <begin position="67"/>
        <end position="85"/>
    </location>
</feature>
<dbReference type="PROSITE" id="PS50850">
    <property type="entry name" value="MFS"/>
    <property type="match status" value="1"/>
</dbReference>
<dbReference type="PANTHER" id="PTHR23508">
    <property type="entry name" value="CARBOXYLIC ACID TRANSPORTER PROTEIN HOMOLOG"/>
    <property type="match status" value="1"/>
</dbReference>
<feature type="transmembrane region" description="Helical" evidence="6">
    <location>
        <begin position="97"/>
        <end position="121"/>
    </location>
</feature>